<dbReference type="GO" id="GO:0030313">
    <property type="term" value="C:cell envelope"/>
    <property type="evidence" value="ECO:0007669"/>
    <property type="project" value="TreeGrafter"/>
</dbReference>
<evidence type="ECO:0000256" key="1">
    <source>
        <dbReference type="ARBA" id="ARBA00009477"/>
    </source>
</evidence>
<dbReference type="PANTHER" id="PTHR30097">
    <property type="entry name" value="CATION EFFLUX SYSTEM PROTEIN CUSB"/>
    <property type="match status" value="1"/>
</dbReference>
<evidence type="ECO:0000259" key="4">
    <source>
        <dbReference type="Pfam" id="PF25967"/>
    </source>
</evidence>
<feature type="domain" description="Multidrug resistance protein MdtA-like C-terminal permuted SH3" evidence="4">
    <location>
        <begin position="296"/>
        <end position="347"/>
    </location>
</feature>
<dbReference type="Pfam" id="PF25973">
    <property type="entry name" value="BSH_CzcB"/>
    <property type="match status" value="1"/>
</dbReference>
<dbReference type="Gene3D" id="2.40.420.20">
    <property type="match status" value="1"/>
</dbReference>
<name>A0A6N8JLJ2_9BACT</name>
<keyword evidence="2" id="KW-0813">Transport</keyword>
<dbReference type="Proteomes" id="UP000468388">
    <property type="component" value="Unassembled WGS sequence"/>
</dbReference>
<dbReference type="InterPro" id="IPR058627">
    <property type="entry name" value="MdtA-like_C"/>
</dbReference>
<dbReference type="RefSeq" id="WP_157303903.1">
    <property type="nucleotide sequence ID" value="NZ_BAAAZB010000016.1"/>
</dbReference>
<evidence type="ECO:0000259" key="5">
    <source>
        <dbReference type="Pfam" id="PF25973"/>
    </source>
</evidence>
<dbReference type="Pfam" id="PF25954">
    <property type="entry name" value="Beta-barrel_RND_2"/>
    <property type="match status" value="1"/>
</dbReference>
<protein>
    <submittedName>
        <fullName evidence="6">Efflux RND transporter periplasmic adaptor subunit</fullName>
    </submittedName>
</protein>
<reference evidence="6 7" key="1">
    <citation type="submission" date="2019-12" db="EMBL/GenBank/DDBJ databases">
        <title>The draft genomic sequence of strain Chitinophaga oryziterrae JCM 16595.</title>
        <authorList>
            <person name="Zhang X."/>
        </authorList>
    </citation>
    <scope>NUCLEOTIDE SEQUENCE [LARGE SCALE GENOMIC DNA]</scope>
    <source>
        <strain evidence="6 7">JCM 16595</strain>
    </source>
</reference>
<comment type="similarity">
    <text evidence="1">Belongs to the membrane fusion protein (MFP) (TC 8.A.1) family.</text>
</comment>
<dbReference type="AlphaFoldDB" id="A0A6N8JLJ2"/>
<dbReference type="PROSITE" id="PS51257">
    <property type="entry name" value="PROKAR_LIPOPROTEIN"/>
    <property type="match status" value="1"/>
</dbReference>
<evidence type="ECO:0000313" key="6">
    <source>
        <dbReference type="EMBL" id="MVT45118.1"/>
    </source>
</evidence>
<accession>A0A6N8JLJ2</accession>
<dbReference type="Pfam" id="PF25967">
    <property type="entry name" value="RND-MFP_C"/>
    <property type="match status" value="1"/>
</dbReference>
<gene>
    <name evidence="6" type="ORF">GO495_31310</name>
</gene>
<comment type="caution">
    <text evidence="6">The sequence shown here is derived from an EMBL/GenBank/DDBJ whole genome shotgun (WGS) entry which is preliminary data.</text>
</comment>
<dbReference type="InterPro" id="IPR058792">
    <property type="entry name" value="Beta-barrel_RND_2"/>
</dbReference>
<proteinExistence type="inferred from homology"/>
<dbReference type="InterPro" id="IPR006143">
    <property type="entry name" value="RND_pump_MFP"/>
</dbReference>
<dbReference type="Gene3D" id="2.40.50.100">
    <property type="match status" value="1"/>
</dbReference>
<dbReference type="Gene3D" id="2.40.30.170">
    <property type="match status" value="1"/>
</dbReference>
<sequence>MKPFTIYIAPVAFVCMLTACGTHTTETPKDEVAISDSLYKNVQTAPATFEQPSESIKLNGKIEPNESKEAKVYALVSGKIKTVHVEMGDYVKQGQVLAVLQSSEVAGITNDVSLAESSVDLAKKNMETKKELFESNLATQQDYLSAQIDYKKAVSEQNRAKSVASITGGTSSSYSLTAPISGYVIEKNISNNSEVRQDNNANLFTIADLSTVWIIANVYEADISNIRLGDEVRVTTLANPEKDYIGKIDKVYNVLDPANRTMKVRISMSNANNELKPEMFATIKVSTKPSASLLSIPAHAIVMDNSKQYVVVKKSSGLEIREIKVLRRIDDKAFISGLQAGDQVVTSSQVFIYDALNVQ</sequence>
<dbReference type="FunFam" id="2.40.30.170:FF:000010">
    <property type="entry name" value="Efflux RND transporter periplasmic adaptor subunit"/>
    <property type="match status" value="1"/>
</dbReference>
<dbReference type="InterPro" id="IPR058647">
    <property type="entry name" value="BSH_CzcB-like"/>
</dbReference>
<dbReference type="PANTHER" id="PTHR30097:SF4">
    <property type="entry name" value="SLR6042 PROTEIN"/>
    <property type="match status" value="1"/>
</dbReference>
<dbReference type="GO" id="GO:0015679">
    <property type="term" value="P:plasma membrane copper ion transport"/>
    <property type="evidence" value="ECO:0007669"/>
    <property type="project" value="TreeGrafter"/>
</dbReference>
<dbReference type="NCBIfam" id="TIGR01730">
    <property type="entry name" value="RND_mfp"/>
    <property type="match status" value="1"/>
</dbReference>
<feature type="domain" description="CusB-like beta-barrel" evidence="3">
    <location>
        <begin position="211"/>
        <end position="287"/>
    </location>
</feature>
<dbReference type="EMBL" id="WRXO01000016">
    <property type="protein sequence ID" value="MVT45118.1"/>
    <property type="molecule type" value="Genomic_DNA"/>
</dbReference>
<dbReference type="GO" id="GO:0022857">
    <property type="term" value="F:transmembrane transporter activity"/>
    <property type="evidence" value="ECO:0007669"/>
    <property type="project" value="InterPro"/>
</dbReference>
<dbReference type="GO" id="GO:0016020">
    <property type="term" value="C:membrane"/>
    <property type="evidence" value="ECO:0007669"/>
    <property type="project" value="InterPro"/>
</dbReference>
<evidence type="ECO:0000313" key="7">
    <source>
        <dbReference type="Proteomes" id="UP000468388"/>
    </source>
</evidence>
<evidence type="ECO:0000256" key="2">
    <source>
        <dbReference type="ARBA" id="ARBA00022448"/>
    </source>
</evidence>
<dbReference type="Gene3D" id="1.10.287.470">
    <property type="entry name" value="Helix hairpin bin"/>
    <property type="match status" value="1"/>
</dbReference>
<dbReference type="InterPro" id="IPR051909">
    <property type="entry name" value="MFP_Cation_Efflux"/>
</dbReference>
<dbReference type="GO" id="GO:0060003">
    <property type="term" value="P:copper ion export"/>
    <property type="evidence" value="ECO:0007669"/>
    <property type="project" value="TreeGrafter"/>
</dbReference>
<keyword evidence="7" id="KW-1185">Reference proteome</keyword>
<dbReference type="SUPFAM" id="SSF111369">
    <property type="entry name" value="HlyD-like secretion proteins"/>
    <property type="match status" value="1"/>
</dbReference>
<organism evidence="6 7">
    <name type="scientific">Chitinophaga oryziterrae</name>
    <dbReference type="NCBI Taxonomy" id="1031224"/>
    <lineage>
        <taxon>Bacteria</taxon>
        <taxon>Pseudomonadati</taxon>
        <taxon>Bacteroidota</taxon>
        <taxon>Chitinophagia</taxon>
        <taxon>Chitinophagales</taxon>
        <taxon>Chitinophagaceae</taxon>
        <taxon>Chitinophaga</taxon>
    </lineage>
</organism>
<feature type="domain" description="CzcB-like barrel-sandwich hybrid" evidence="5">
    <location>
        <begin position="69"/>
        <end position="208"/>
    </location>
</feature>
<dbReference type="OrthoDB" id="9806939at2"/>
<evidence type="ECO:0000259" key="3">
    <source>
        <dbReference type="Pfam" id="PF25954"/>
    </source>
</evidence>